<keyword evidence="3 8" id="KW-0479">Metal-binding</keyword>
<dbReference type="CDD" id="cd01335">
    <property type="entry name" value="Radical_SAM"/>
    <property type="match status" value="1"/>
</dbReference>
<dbReference type="SFLD" id="SFLDS00029">
    <property type="entry name" value="Radical_SAM"/>
    <property type="match status" value="1"/>
</dbReference>
<evidence type="ECO:0000256" key="8">
    <source>
        <dbReference type="HAMAP-Rule" id="MF_00917"/>
    </source>
</evidence>
<feature type="binding site" evidence="8">
    <location>
        <position position="59"/>
    </location>
    <ligand>
        <name>Mg(2+)</name>
        <dbReference type="ChEBI" id="CHEBI:18420"/>
    </ligand>
</feature>
<protein>
    <recommendedName>
        <fullName evidence="8">7-carboxy-7-deazaguanine synthase</fullName>
        <shortName evidence="8">CDG synthase</shortName>
        <ecNumber evidence="8">4.3.99.3</ecNumber>
    </recommendedName>
    <alternativeName>
        <fullName evidence="8">Queuosine biosynthesis protein QueE</fullName>
    </alternativeName>
</protein>
<comment type="pathway">
    <text evidence="8">Purine metabolism; 7-cyano-7-deazaguanine biosynthesis.</text>
</comment>
<dbReference type="PROSITE" id="PS51918">
    <property type="entry name" value="RADICAL_SAM"/>
    <property type="match status" value="1"/>
</dbReference>
<keyword evidence="6 8" id="KW-0411">Iron-sulfur</keyword>
<comment type="caution">
    <text evidence="10">The sequence shown here is derived from an EMBL/GenBank/DDBJ whole genome shotgun (WGS) entry which is preliminary data.</text>
</comment>
<dbReference type="GO" id="GO:0008616">
    <property type="term" value="P:tRNA queuosine(34) biosynthetic process"/>
    <property type="evidence" value="ECO:0007669"/>
    <property type="project" value="UniProtKB-UniRule"/>
</dbReference>
<keyword evidence="7 8" id="KW-0456">Lyase</keyword>
<keyword evidence="8" id="KW-0671">Queuosine biosynthesis</keyword>
<accession>A0A9D2HNM2</accession>
<evidence type="ECO:0000313" key="11">
    <source>
        <dbReference type="Proteomes" id="UP000823821"/>
    </source>
</evidence>
<comment type="catalytic activity">
    <reaction evidence="8">
        <text>6-carboxy-5,6,7,8-tetrahydropterin + H(+) = 7-carboxy-7-carbaguanine + NH4(+)</text>
        <dbReference type="Rhea" id="RHEA:27974"/>
        <dbReference type="ChEBI" id="CHEBI:15378"/>
        <dbReference type="ChEBI" id="CHEBI:28938"/>
        <dbReference type="ChEBI" id="CHEBI:61032"/>
        <dbReference type="ChEBI" id="CHEBI:61036"/>
        <dbReference type="EC" id="4.3.99.3"/>
    </reaction>
</comment>
<evidence type="ECO:0000313" key="10">
    <source>
        <dbReference type="EMBL" id="HJA78998.1"/>
    </source>
</evidence>
<dbReference type="PANTHER" id="PTHR42836">
    <property type="entry name" value="7-CARBOXY-7-DEAZAGUANINE SYNTHASE"/>
    <property type="match status" value="1"/>
</dbReference>
<gene>
    <name evidence="8" type="primary">queE</name>
    <name evidence="10" type="ORF">H9784_05420</name>
</gene>
<evidence type="ECO:0000259" key="9">
    <source>
        <dbReference type="PROSITE" id="PS51918"/>
    </source>
</evidence>
<dbReference type="AlphaFoldDB" id="A0A9D2HNM2"/>
<comment type="cofactor">
    <cofactor evidence="8">
        <name>[4Fe-4S] cluster</name>
        <dbReference type="ChEBI" id="CHEBI:49883"/>
    </cofactor>
    <text evidence="8">Binds 1 [4Fe-4S] cluster. The cluster is coordinated with 3 cysteines and an exchangeable S-adenosyl-L-methionine.</text>
</comment>
<dbReference type="InterPro" id="IPR013785">
    <property type="entry name" value="Aldolase_TIM"/>
</dbReference>
<feature type="binding site" evidence="8">
    <location>
        <begin position="25"/>
        <end position="27"/>
    </location>
    <ligand>
        <name>substrate</name>
    </ligand>
</feature>
<dbReference type="EMBL" id="DWZD01000037">
    <property type="protein sequence ID" value="HJA78998.1"/>
    <property type="molecule type" value="Genomic_DNA"/>
</dbReference>
<feature type="domain" description="Radical SAM core" evidence="9">
    <location>
        <begin position="33"/>
        <end position="242"/>
    </location>
</feature>
<dbReference type="PIRSF" id="PIRSF000370">
    <property type="entry name" value="QueE"/>
    <property type="match status" value="1"/>
</dbReference>
<feature type="binding site" evidence="8">
    <location>
        <position position="91"/>
    </location>
    <ligand>
        <name>S-adenosyl-L-methionine</name>
        <dbReference type="ChEBI" id="CHEBI:59789"/>
    </ligand>
</feature>
<sequence length="247" mass="26968">MSNGRILVSPEDSLSLRVISLFLSIDGEVTARGQGCPAFFIRLAGCNLRCWQDLGGCDTTYSFGAGEEMRVSTLLERVTASGCPRVTLTGGEPLLQQGPALTALLRGLAQRHISVSVETNGSQPPDFPGRELVNCLVYDYKCPSSGCESAMLPFEHMYAGLAPSDYIKFVIADESDYRCARAKALQARELARQRPGPRLAFSSFLPALPAGLTPPRLVARLLEDGLFEVQFNLQIHKFIWPDAETDI</sequence>
<evidence type="ECO:0000256" key="6">
    <source>
        <dbReference type="ARBA" id="ARBA00023014"/>
    </source>
</evidence>
<dbReference type="HAMAP" id="MF_00917">
    <property type="entry name" value="QueE"/>
    <property type="match status" value="1"/>
</dbReference>
<evidence type="ECO:0000256" key="2">
    <source>
        <dbReference type="ARBA" id="ARBA00022691"/>
    </source>
</evidence>
<feature type="binding site" evidence="8">
    <location>
        <position position="46"/>
    </location>
    <ligand>
        <name>[4Fe-4S] cluster</name>
        <dbReference type="ChEBI" id="CHEBI:49883"/>
        <note>4Fe-4S-S-AdoMet</note>
    </ligand>
</feature>
<feature type="binding site" evidence="8">
    <location>
        <position position="42"/>
    </location>
    <ligand>
        <name>substrate</name>
    </ligand>
</feature>
<feature type="binding site" evidence="8">
    <location>
        <position position="50"/>
    </location>
    <ligand>
        <name>[4Fe-4S] cluster</name>
        <dbReference type="ChEBI" id="CHEBI:49883"/>
        <note>4Fe-4S-S-AdoMet</note>
    </ligand>
</feature>
<evidence type="ECO:0000256" key="1">
    <source>
        <dbReference type="ARBA" id="ARBA00022485"/>
    </source>
</evidence>
<evidence type="ECO:0000256" key="3">
    <source>
        <dbReference type="ARBA" id="ARBA00022723"/>
    </source>
</evidence>
<dbReference type="SUPFAM" id="SSF102114">
    <property type="entry name" value="Radical SAM enzymes"/>
    <property type="match status" value="1"/>
</dbReference>
<feature type="binding site" evidence="8">
    <location>
        <position position="57"/>
    </location>
    <ligand>
        <name>[4Fe-4S] cluster</name>
        <dbReference type="ChEBI" id="CHEBI:49883"/>
        <note>4Fe-4S-S-AdoMet</note>
    </ligand>
</feature>
<evidence type="ECO:0000256" key="7">
    <source>
        <dbReference type="ARBA" id="ARBA00023239"/>
    </source>
</evidence>
<evidence type="ECO:0000256" key="4">
    <source>
        <dbReference type="ARBA" id="ARBA00022842"/>
    </source>
</evidence>
<name>A0A9D2HNM2_9BACT</name>
<keyword evidence="4 8" id="KW-0460">Magnesium</keyword>
<dbReference type="InterPro" id="IPR024924">
    <property type="entry name" value="7-CO-7-deazaguanine_synth-like"/>
</dbReference>
<comment type="similarity">
    <text evidence="8">Belongs to the radical SAM superfamily. 7-carboxy-7-deazaguanine synthase family.</text>
</comment>
<organism evidence="10 11">
    <name type="scientific">Candidatus Desulfovibrio intestinavium</name>
    <dbReference type="NCBI Taxonomy" id="2838534"/>
    <lineage>
        <taxon>Bacteria</taxon>
        <taxon>Pseudomonadati</taxon>
        <taxon>Thermodesulfobacteriota</taxon>
        <taxon>Desulfovibrionia</taxon>
        <taxon>Desulfovibrionales</taxon>
        <taxon>Desulfovibrionaceae</taxon>
        <taxon>Desulfovibrio</taxon>
    </lineage>
</organism>
<keyword evidence="5 8" id="KW-0408">Iron</keyword>
<dbReference type="InterPro" id="IPR007197">
    <property type="entry name" value="rSAM"/>
</dbReference>
<keyword evidence="2 8" id="KW-0949">S-adenosyl-L-methionine</keyword>
<dbReference type="GO" id="GO:1904047">
    <property type="term" value="F:S-adenosyl-L-methionine binding"/>
    <property type="evidence" value="ECO:0007669"/>
    <property type="project" value="UniProtKB-UniRule"/>
</dbReference>
<dbReference type="InterPro" id="IPR058240">
    <property type="entry name" value="rSAM_sf"/>
</dbReference>
<dbReference type="GO" id="GO:0000287">
    <property type="term" value="F:magnesium ion binding"/>
    <property type="evidence" value="ECO:0007669"/>
    <property type="project" value="UniProtKB-UniRule"/>
</dbReference>
<comment type="subunit">
    <text evidence="8">Homodimer.</text>
</comment>
<comment type="caution">
    <text evidence="8">Lacks conserved residue(s) required for the propagation of feature annotation.</text>
</comment>
<dbReference type="GO" id="GO:0051539">
    <property type="term" value="F:4 iron, 4 sulfur cluster binding"/>
    <property type="evidence" value="ECO:0007669"/>
    <property type="project" value="UniProtKB-UniRule"/>
</dbReference>
<comment type="cofactor">
    <cofactor evidence="8">
        <name>S-adenosyl-L-methionine</name>
        <dbReference type="ChEBI" id="CHEBI:59789"/>
    </cofactor>
    <text evidence="8">Binds 1 S-adenosyl-L-methionine per subunit.</text>
</comment>
<reference evidence="10" key="2">
    <citation type="submission" date="2021-04" db="EMBL/GenBank/DDBJ databases">
        <authorList>
            <person name="Gilroy R."/>
        </authorList>
    </citation>
    <scope>NUCLEOTIDE SEQUENCE</scope>
    <source>
        <strain evidence="10">5032</strain>
    </source>
</reference>
<evidence type="ECO:0000256" key="5">
    <source>
        <dbReference type="ARBA" id="ARBA00023004"/>
    </source>
</evidence>
<dbReference type="GO" id="GO:0016840">
    <property type="term" value="F:carbon-nitrogen lyase activity"/>
    <property type="evidence" value="ECO:0007669"/>
    <property type="project" value="UniProtKB-UniRule"/>
</dbReference>
<comment type="cofactor">
    <cofactor evidence="8">
        <name>Mg(2+)</name>
        <dbReference type="ChEBI" id="CHEBI:18420"/>
    </cofactor>
</comment>
<dbReference type="Pfam" id="PF13353">
    <property type="entry name" value="Fer4_12"/>
    <property type="match status" value="1"/>
</dbReference>
<feature type="binding site" evidence="8">
    <location>
        <position position="89"/>
    </location>
    <ligand>
        <name>substrate</name>
    </ligand>
</feature>
<comment type="function">
    <text evidence="8">Catalyzes the complex heterocyclic radical-mediated conversion of 6-carboxy-5,6,7,8-tetrahydropterin (CPH4) to 7-carboxy-7-deazaguanine (CDG), a step common to the biosynthetic pathways of all 7-deazapurine-containing compounds.</text>
</comment>
<dbReference type="PANTHER" id="PTHR42836:SF1">
    <property type="entry name" value="7-CARBOXY-7-DEAZAGUANINE SYNTHASE"/>
    <property type="match status" value="1"/>
</dbReference>
<dbReference type="EC" id="4.3.99.3" evidence="8"/>
<dbReference type="Gene3D" id="3.20.20.70">
    <property type="entry name" value="Aldolase class I"/>
    <property type="match status" value="1"/>
</dbReference>
<dbReference type="Proteomes" id="UP000823821">
    <property type="component" value="Unassembled WGS sequence"/>
</dbReference>
<keyword evidence="1 8" id="KW-0004">4Fe-4S</keyword>
<proteinExistence type="inferred from homology"/>
<reference evidence="10" key="1">
    <citation type="journal article" date="2021" name="PeerJ">
        <title>Extensive microbial diversity within the chicken gut microbiome revealed by metagenomics and culture.</title>
        <authorList>
            <person name="Gilroy R."/>
            <person name="Ravi A."/>
            <person name="Getino M."/>
            <person name="Pursley I."/>
            <person name="Horton D.L."/>
            <person name="Alikhan N.F."/>
            <person name="Baker D."/>
            <person name="Gharbi K."/>
            <person name="Hall N."/>
            <person name="Watson M."/>
            <person name="Adriaenssens E.M."/>
            <person name="Foster-Nyarko E."/>
            <person name="Jarju S."/>
            <person name="Secka A."/>
            <person name="Antonio M."/>
            <person name="Oren A."/>
            <person name="Chaudhuri R.R."/>
            <person name="La Ragione R."/>
            <person name="Hildebrand F."/>
            <person name="Pallen M.J."/>
        </authorList>
    </citation>
    <scope>NUCLEOTIDE SEQUENCE</scope>
    <source>
        <strain evidence="10">5032</strain>
    </source>
</reference>